<evidence type="ECO:0000313" key="5">
    <source>
        <dbReference type="EMBL" id="MFD1787434.1"/>
    </source>
</evidence>
<evidence type="ECO:0000256" key="3">
    <source>
        <dbReference type="ARBA" id="ARBA00023235"/>
    </source>
</evidence>
<dbReference type="InterPro" id="IPR029000">
    <property type="entry name" value="Cyclophilin-like_dom_sf"/>
</dbReference>
<dbReference type="GO" id="GO:0003755">
    <property type="term" value="F:peptidyl-prolyl cis-trans isomerase activity"/>
    <property type="evidence" value="ECO:0007669"/>
    <property type="project" value="UniProtKB-EC"/>
</dbReference>
<keyword evidence="2" id="KW-0697">Rotamase</keyword>
<dbReference type="PROSITE" id="PS50072">
    <property type="entry name" value="CSA_PPIASE_2"/>
    <property type="match status" value="1"/>
</dbReference>
<organism evidence="5 6">
    <name type="scientific">Sphingomonas floccifaciens</name>
    <dbReference type="NCBI Taxonomy" id="1844115"/>
    <lineage>
        <taxon>Bacteria</taxon>
        <taxon>Pseudomonadati</taxon>
        <taxon>Pseudomonadota</taxon>
        <taxon>Alphaproteobacteria</taxon>
        <taxon>Sphingomonadales</taxon>
        <taxon>Sphingomonadaceae</taxon>
        <taxon>Sphingomonas</taxon>
    </lineage>
</organism>
<dbReference type="Gene3D" id="2.40.100.10">
    <property type="entry name" value="Cyclophilin-like"/>
    <property type="match status" value="1"/>
</dbReference>
<feature type="domain" description="PPIase cyclophilin-type" evidence="4">
    <location>
        <begin position="1"/>
        <end position="164"/>
    </location>
</feature>
<dbReference type="InterPro" id="IPR002130">
    <property type="entry name" value="Cyclophilin-type_PPIase_dom"/>
</dbReference>
<evidence type="ECO:0000256" key="2">
    <source>
        <dbReference type="ARBA" id="ARBA00023110"/>
    </source>
</evidence>
<dbReference type="InterPro" id="IPR044665">
    <property type="entry name" value="E_coli_cyclophilin_A-like"/>
</dbReference>
<accession>A0ABW4ND32</accession>
<dbReference type="EC" id="5.2.1.8" evidence="1"/>
<dbReference type="SUPFAM" id="SSF50891">
    <property type="entry name" value="Cyclophilin-like"/>
    <property type="match status" value="1"/>
</dbReference>
<proteinExistence type="predicted"/>
<evidence type="ECO:0000259" key="4">
    <source>
        <dbReference type="PROSITE" id="PS50072"/>
    </source>
</evidence>
<dbReference type="RefSeq" id="WP_380939813.1">
    <property type="nucleotide sequence ID" value="NZ_JBHUFC010000003.1"/>
</dbReference>
<keyword evidence="3 5" id="KW-0413">Isomerase</keyword>
<keyword evidence="6" id="KW-1185">Reference proteome</keyword>
<dbReference type="PANTHER" id="PTHR43246">
    <property type="entry name" value="PEPTIDYL-PROLYL CIS-TRANS ISOMERASE CYP38, CHLOROPLASTIC"/>
    <property type="match status" value="1"/>
</dbReference>
<evidence type="ECO:0000256" key="1">
    <source>
        <dbReference type="ARBA" id="ARBA00013194"/>
    </source>
</evidence>
<name>A0ABW4ND32_9SPHN</name>
<reference evidence="6" key="1">
    <citation type="journal article" date="2019" name="Int. J. Syst. Evol. Microbiol.">
        <title>The Global Catalogue of Microorganisms (GCM) 10K type strain sequencing project: providing services to taxonomists for standard genome sequencing and annotation.</title>
        <authorList>
            <consortium name="The Broad Institute Genomics Platform"/>
            <consortium name="The Broad Institute Genome Sequencing Center for Infectious Disease"/>
            <person name="Wu L."/>
            <person name="Ma J."/>
        </authorList>
    </citation>
    <scope>NUCLEOTIDE SEQUENCE [LARGE SCALE GENOMIC DNA]</scope>
    <source>
        <strain evidence="6">Q85</strain>
    </source>
</reference>
<dbReference type="EMBL" id="JBHUFC010000003">
    <property type="protein sequence ID" value="MFD1787434.1"/>
    <property type="molecule type" value="Genomic_DNA"/>
</dbReference>
<comment type="caution">
    <text evidence="5">The sequence shown here is derived from an EMBL/GenBank/DDBJ whole genome shotgun (WGS) entry which is preliminary data.</text>
</comment>
<protein>
    <recommendedName>
        <fullName evidence="1">peptidylprolyl isomerase</fullName>
        <ecNumber evidence="1">5.2.1.8</ecNumber>
    </recommendedName>
</protein>
<evidence type="ECO:0000313" key="6">
    <source>
        <dbReference type="Proteomes" id="UP001597283"/>
    </source>
</evidence>
<dbReference type="Proteomes" id="UP001597283">
    <property type="component" value="Unassembled WGS sequence"/>
</dbReference>
<sequence>MTTTAGPITIALEKDRAPVTTANFLRYVDAKRLDNITFYRSMKLPWNAGLIQAGQRDMAKRYPGIAHEPTSKTGLTHTDGAISMARLAPGTATADFSIVVGDMTGLDAKADDPGFAVFGRVVEGMDVVKTIWNSPRSPTKGEGVMKGEMLEPPVKVLTVRRVAP</sequence>
<gene>
    <name evidence="5" type="ORF">ACFSC3_07605</name>
</gene>
<dbReference type="Pfam" id="PF00160">
    <property type="entry name" value="Pro_isomerase"/>
    <property type="match status" value="1"/>
</dbReference>